<proteinExistence type="predicted"/>
<organism evidence="1">
    <name type="scientific">marine sediment metagenome</name>
    <dbReference type="NCBI Taxonomy" id="412755"/>
    <lineage>
        <taxon>unclassified sequences</taxon>
        <taxon>metagenomes</taxon>
        <taxon>ecological metagenomes</taxon>
    </lineage>
</organism>
<dbReference type="EMBL" id="LAZR01000554">
    <property type="protein sequence ID" value="KKN64468.1"/>
    <property type="molecule type" value="Genomic_DNA"/>
</dbReference>
<comment type="caution">
    <text evidence="1">The sequence shown here is derived from an EMBL/GenBank/DDBJ whole genome shotgun (WGS) entry which is preliminary data.</text>
</comment>
<gene>
    <name evidence="1" type="ORF">LCGC14_0491560</name>
</gene>
<reference evidence="1" key="1">
    <citation type="journal article" date="2015" name="Nature">
        <title>Complex archaea that bridge the gap between prokaryotes and eukaryotes.</title>
        <authorList>
            <person name="Spang A."/>
            <person name="Saw J.H."/>
            <person name="Jorgensen S.L."/>
            <person name="Zaremba-Niedzwiedzka K."/>
            <person name="Martijn J."/>
            <person name="Lind A.E."/>
            <person name="van Eijk R."/>
            <person name="Schleper C."/>
            <person name="Guy L."/>
            <person name="Ettema T.J."/>
        </authorList>
    </citation>
    <scope>NUCLEOTIDE SEQUENCE</scope>
</reference>
<dbReference type="Pfam" id="PF17236">
    <property type="entry name" value="SU10_MCP"/>
    <property type="match status" value="1"/>
</dbReference>
<protein>
    <recommendedName>
        <fullName evidence="2">Major capsid protein</fullName>
    </recommendedName>
</protein>
<accession>A0A0F9VF95</accession>
<sequence>MAAVAGLRGTGDWGTDERPKNFRELIMFRNPNGSAPLFALTARIASESVNDPEFNWWDEPNDLIRLEMNGAIAATVTAFVVDSPDPSASAPGIPYGLATHLKAGDLLMVEKTEVAVMDNELVQVTSVTSGTAFAADRGVAGSTPAAIADGAFLTKIGSAYAEGTSAADATTRNPIKYNNLCQIFKSTYEVTKTAEKTFARTGDVIANDKKRKVFDHSRDIELAFMFGQKFETTGANGKPLRYMGGLREFIPTDTTTIFGTGVTLSVYMNATSPIFDWDTSAGDERIVFCGNGYLNTLNDLAALNGQIRFMETIKVFGMNLRRFVLPQGQLFIRSHPLMNRHAVYQNSAFLIDFSALKYRMLRDTFPEDNIQTPGDDSRKGQWLSEISLEVRHGGLSCGYHGNFTSVA</sequence>
<name>A0A0F9VF95_9ZZZZ</name>
<evidence type="ECO:0000313" key="1">
    <source>
        <dbReference type="EMBL" id="KKN64468.1"/>
    </source>
</evidence>
<dbReference type="AlphaFoldDB" id="A0A0F9VF95"/>
<dbReference type="InterPro" id="IPR035198">
    <property type="entry name" value="SU10_MCP"/>
</dbReference>
<evidence type="ECO:0008006" key="2">
    <source>
        <dbReference type="Google" id="ProtNLM"/>
    </source>
</evidence>